<proteinExistence type="predicted"/>
<dbReference type="InterPro" id="IPR012340">
    <property type="entry name" value="NA-bd_OB-fold"/>
</dbReference>
<dbReference type="SUPFAM" id="SSF50249">
    <property type="entry name" value="Nucleic acid-binding proteins"/>
    <property type="match status" value="1"/>
</dbReference>
<evidence type="ECO:0000313" key="1">
    <source>
        <dbReference type="EnsemblMetazoa" id="XP_037876014.1"/>
    </source>
</evidence>
<organism evidence="1 2">
    <name type="scientific">Bombyx mori</name>
    <name type="common">Silk moth</name>
    <dbReference type="NCBI Taxonomy" id="7091"/>
    <lineage>
        <taxon>Eukaryota</taxon>
        <taxon>Metazoa</taxon>
        <taxon>Ecdysozoa</taxon>
        <taxon>Arthropoda</taxon>
        <taxon>Hexapoda</taxon>
        <taxon>Insecta</taxon>
        <taxon>Pterygota</taxon>
        <taxon>Neoptera</taxon>
        <taxon>Endopterygota</taxon>
        <taxon>Lepidoptera</taxon>
        <taxon>Glossata</taxon>
        <taxon>Ditrysia</taxon>
        <taxon>Bombycoidea</taxon>
        <taxon>Bombycidae</taxon>
        <taxon>Bombycinae</taxon>
        <taxon>Bombyx</taxon>
    </lineage>
</organism>
<sequence>MNEYQNYPFKIYIQDIFRAKNTEHKYVYEMFGLKFKNVMIQGVVTSVYNSTNTTTNFELTDATGTVQAYYDLTKNNSNLSENMLKDLNENFEERSRSADENLCTMAFLMERLLRKNKFDFFEGNYLSVIGDIFVDDKNTRMISAYECKINNIERDVIWMEELRYLYEKFYLWSKEP</sequence>
<name>A0A8R2M8I8_BOMMO</name>
<keyword evidence="2" id="KW-1185">Reference proteome</keyword>
<dbReference type="AlphaFoldDB" id="A0A8R2M8I8"/>
<evidence type="ECO:0000313" key="2">
    <source>
        <dbReference type="Proteomes" id="UP000005204"/>
    </source>
</evidence>
<accession>A0A8R2M8I8</accession>
<dbReference type="EnsemblMetazoa" id="XM_038020086.1">
    <property type="protein sequence ID" value="XP_037876014.1"/>
    <property type="gene ID" value="LOC119630498"/>
</dbReference>
<dbReference type="Gene3D" id="2.40.50.140">
    <property type="entry name" value="Nucleic acid-binding proteins"/>
    <property type="match status" value="1"/>
</dbReference>
<dbReference type="Proteomes" id="UP000005204">
    <property type="component" value="Unassembled WGS sequence"/>
</dbReference>
<reference evidence="1" key="2">
    <citation type="submission" date="2022-06" db="UniProtKB">
        <authorList>
            <consortium name="EnsemblMetazoa"/>
        </authorList>
    </citation>
    <scope>IDENTIFICATION</scope>
    <source>
        <strain evidence="1">p50T (Dazao)</strain>
    </source>
</reference>
<protein>
    <submittedName>
        <fullName evidence="1">Uncharacterized protein</fullName>
    </submittedName>
</protein>
<reference evidence="2" key="1">
    <citation type="journal article" date="2008" name="Insect Biochem. Mol. Biol.">
        <title>The genome of a lepidopteran model insect, the silkworm Bombyx mori.</title>
        <authorList>
            <consortium name="International Silkworm Genome Consortium"/>
        </authorList>
    </citation>
    <scope>NUCLEOTIDE SEQUENCE [LARGE SCALE GENOMIC DNA]</scope>
    <source>
        <strain evidence="2">p50T</strain>
    </source>
</reference>